<organism evidence="2 3">
    <name type="scientific">Cystoisospora suis</name>
    <dbReference type="NCBI Taxonomy" id="483139"/>
    <lineage>
        <taxon>Eukaryota</taxon>
        <taxon>Sar</taxon>
        <taxon>Alveolata</taxon>
        <taxon>Apicomplexa</taxon>
        <taxon>Conoidasida</taxon>
        <taxon>Coccidia</taxon>
        <taxon>Eucoccidiorida</taxon>
        <taxon>Eimeriorina</taxon>
        <taxon>Sarcocystidae</taxon>
        <taxon>Cystoisospora</taxon>
    </lineage>
</organism>
<sequence length="154" mass="17404">MYVFLSFQKQVSSISSGVYTPPRLPFLSASSLSLCVSLLYCLIFFSHLHLSFSLPFLLSLCFFFVSFGSFRRSLFPLLLLHCIFFSFSSLFLFLLLLPLSQLFVAVTEDSSLIQRTLCLSACGSSRVTPLHPLQMFSASSSLLFPIFCFFSLRQ</sequence>
<dbReference type="Proteomes" id="UP000221165">
    <property type="component" value="Unassembled WGS sequence"/>
</dbReference>
<feature type="transmembrane region" description="Helical" evidence="1">
    <location>
        <begin position="133"/>
        <end position="152"/>
    </location>
</feature>
<dbReference type="RefSeq" id="XP_067926632.1">
    <property type="nucleotide sequence ID" value="XM_068061391.1"/>
</dbReference>
<keyword evidence="1" id="KW-0812">Transmembrane</keyword>
<accession>A0A2C6KYD1</accession>
<evidence type="ECO:0000313" key="3">
    <source>
        <dbReference type="Proteomes" id="UP000221165"/>
    </source>
</evidence>
<evidence type="ECO:0008006" key="4">
    <source>
        <dbReference type="Google" id="ProtNLM"/>
    </source>
</evidence>
<keyword evidence="1" id="KW-0472">Membrane</keyword>
<dbReference type="VEuPathDB" id="ToxoDB:CSUI_001185"/>
<evidence type="ECO:0000313" key="2">
    <source>
        <dbReference type="EMBL" id="PHJ24960.1"/>
    </source>
</evidence>
<feature type="transmembrane region" description="Helical" evidence="1">
    <location>
        <begin position="77"/>
        <end position="97"/>
    </location>
</feature>
<keyword evidence="1" id="KW-1133">Transmembrane helix</keyword>
<evidence type="ECO:0000256" key="1">
    <source>
        <dbReference type="SAM" id="Phobius"/>
    </source>
</evidence>
<name>A0A2C6KYD1_9APIC</name>
<dbReference type="EMBL" id="MIGC01000474">
    <property type="protein sequence ID" value="PHJ24960.1"/>
    <property type="molecule type" value="Genomic_DNA"/>
</dbReference>
<gene>
    <name evidence="2" type="ORF">CSUI_001185</name>
</gene>
<dbReference type="AlphaFoldDB" id="A0A2C6KYD1"/>
<feature type="transmembrane region" description="Helical" evidence="1">
    <location>
        <begin position="52"/>
        <end position="70"/>
    </location>
</feature>
<comment type="caution">
    <text evidence="2">The sequence shown here is derived from an EMBL/GenBank/DDBJ whole genome shotgun (WGS) entry which is preliminary data.</text>
</comment>
<feature type="transmembrane region" description="Helical" evidence="1">
    <location>
        <begin position="24"/>
        <end position="46"/>
    </location>
</feature>
<protein>
    <recommendedName>
        <fullName evidence="4">Transmembrane protein</fullName>
    </recommendedName>
</protein>
<dbReference type="GeneID" id="94424602"/>
<keyword evidence="3" id="KW-1185">Reference proteome</keyword>
<reference evidence="2 3" key="1">
    <citation type="journal article" date="2017" name="Int. J. Parasitol.">
        <title>The genome of the protozoan parasite Cystoisospora suis and a reverse vaccinology approach to identify vaccine candidates.</title>
        <authorList>
            <person name="Palmieri N."/>
            <person name="Shrestha A."/>
            <person name="Ruttkowski B."/>
            <person name="Beck T."/>
            <person name="Vogl C."/>
            <person name="Tomley F."/>
            <person name="Blake D.P."/>
            <person name="Joachim A."/>
        </authorList>
    </citation>
    <scope>NUCLEOTIDE SEQUENCE [LARGE SCALE GENOMIC DNA]</scope>
    <source>
        <strain evidence="2 3">Wien I</strain>
    </source>
</reference>
<proteinExistence type="predicted"/>